<evidence type="ECO:0000256" key="12">
    <source>
        <dbReference type="ARBA" id="ARBA00041185"/>
    </source>
</evidence>
<comment type="subcellular location">
    <subcellularLocation>
        <location evidence="1">Membrane</location>
        <topology evidence="1">Multi-pass membrane protein</topology>
    </subcellularLocation>
</comment>
<evidence type="ECO:0000256" key="2">
    <source>
        <dbReference type="ARBA" id="ARBA00022676"/>
    </source>
</evidence>
<evidence type="ECO:0000256" key="3">
    <source>
        <dbReference type="ARBA" id="ARBA00022679"/>
    </source>
</evidence>
<feature type="transmembrane region" description="Helical" evidence="17">
    <location>
        <begin position="333"/>
        <end position="356"/>
    </location>
</feature>
<keyword evidence="4 17" id="KW-0812">Transmembrane</keyword>
<feature type="transmembrane region" description="Helical" evidence="17">
    <location>
        <begin position="167"/>
        <end position="184"/>
    </location>
</feature>
<feature type="transmembrane region" description="Helical" evidence="17">
    <location>
        <begin position="362"/>
        <end position="384"/>
    </location>
</feature>
<keyword evidence="19" id="KW-1185">Reference proteome</keyword>
<evidence type="ECO:0000256" key="6">
    <source>
        <dbReference type="ARBA" id="ARBA00022984"/>
    </source>
</evidence>
<proteinExistence type="inferred from homology"/>
<keyword evidence="2" id="KW-0328">Glycosyltransferase</keyword>
<dbReference type="GO" id="GO:0005886">
    <property type="term" value="C:plasma membrane"/>
    <property type="evidence" value="ECO:0007669"/>
    <property type="project" value="TreeGrafter"/>
</dbReference>
<comment type="caution">
    <text evidence="18">The sequence shown here is derived from an EMBL/GenBank/DDBJ whole genome shotgun (WGS) entry which is preliminary data.</text>
</comment>
<feature type="transmembrane region" description="Helical" evidence="17">
    <location>
        <begin position="297"/>
        <end position="321"/>
    </location>
</feature>
<evidence type="ECO:0000256" key="9">
    <source>
        <dbReference type="ARBA" id="ARBA00032370"/>
    </source>
</evidence>
<evidence type="ECO:0000256" key="17">
    <source>
        <dbReference type="SAM" id="Phobius"/>
    </source>
</evidence>
<dbReference type="Proteomes" id="UP000313849">
    <property type="component" value="Unassembled WGS sequence"/>
</dbReference>
<dbReference type="GO" id="GO:0009252">
    <property type="term" value="P:peptidoglycan biosynthetic process"/>
    <property type="evidence" value="ECO:0007669"/>
    <property type="project" value="UniProtKB-KW"/>
</dbReference>
<dbReference type="OrthoDB" id="9768187at2"/>
<keyword evidence="6" id="KW-0573">Peptidoglycan synthesis</keyword>
<evidence type="ECO:0000256" key="8">
    <source>
        <dbReference type="ARBA" id="ARBA00023136"/>
    </source>
</evidence>
<keyword evidence="3" id="KW-0808">Transferase</keyword>
<feature type="transmembrane region" description="Helical" evidence="17">
    <location>
        <begin position="95"/>
        <end position="114"/>
    </location>
</feature>
<feature type="transmembrane region" description="Helical" evidence="17">
    <location>
        <begin position="126"/>
        <end position="155"/>
    </location>
</feature>
<keyword evidence="18" id="KW-0131">Cell cycle</keyword>
<keyword evidence="8 17" id="KW-0472">Membrane</keyword>
<keyword evidence="18" id="KW-0132">Cell division</keyword>
<dbReference type="EMBL" id="VENP01000001">
    <property type="protein sequence ID" value="TNU77376.1"/>
    <property type="molecule type" value="Genomic_DNA"/>
</dbReference>
<dbReference type="PANTHER" id="PTHR30474:SF2">
    <property type="entry name" value="PEPTIDOGLYCAN GLYCOSYLTRANSFERASE FTSW-RELATED"/>
    <property type="match status" value="1"/>
</dbReference>
<dbReference type="InterPro" id="IPR001182">
    <property type="entry name" value="FtsW/RodA"/>
</dbReference>
<evidence type="ECO:0000256" key="7">
    <source>
        <dbReference type="ARBA" id="ARBA00022989"/>
    </source>
</evidence>
<protein>
    <recommendedName>
        <fullName evidence="12">Probable peptidoglycan glycosyltransferase FtsW</fullName>
        <ecNumber evidence="14">2.4.99.28</ecNumber>
    </recommendedName>
    <alternativeName>
        <fullName evidence="13">Cell division protein FtsW</fullName>
    </alternativeName>
    <alternativeName>
        <fullName evidence="10">Cell wall polymerase</fullName>
    </alternativeName>
    <alternativeName>
        <fullName evidence="9">Peptidoglycan polymerase</fullName>
    </alternativeName>
</protein>
<comment type="catalytic activity">
    <reaction evidence="15">
        <text>[GlcNAc-(1-&gt;4)-Mur2Ac(oyl-L-Ala-gamma-D-Glu-L-Lys-D-Ala-D-Ala)](n)-di-trans,octa-cis-undecaprenyl diphosphate + beta-D-GlcNAc-(1-&gt;4)-Mur2Ac(oyl-L-Ala-gamma-D-Glu-L-Lys-D-Ala-D-Ala)-di-trans,octa-cis-undecaprenyl diphosphate = [GlcNAc-(1-&gt;4)-Mur2Ac(oyl-L-Ala-gamma-D-Glu-L-Lys-D-Ala-D-Ala)](n+1)-di-trans,octa-cis-undecaprenyl diphosphate + di-trans,octa-cis-undecaprenyl diphosphate + H(+)</text>
        <dbReference type="Rhea" id="RHEA:23708"/>
        <dbReference type="Rhea" id="RHEA-COMP:9602"/>
        <dbReference type="Rhea" id="RHEA-COMP:9603"/>
        <dbReference type="ChEBI" id="CHEBI:15378"/>
        <dbReference type="ChEBI" id="CHEBI:58405"/>
        <dbReference type="ChEBI" id="CHEBI:60033"/>
        <dbReference type="ChEBI" id="CHEBI:78435"/>
        <dbReference type="EC" id="2.4.99.28"/>
    </reaction>
</comment>
<comment type="similarity">
    <text evidence="11">Belongs to the SEDS family. FtsW subfamily.</text>
</comment>
<feature type="transmembrane region" description="Helical" evidence="17">
    <location>
        <begin position="211"/>
        <end position="229"/>
    </location>
</feature>
<sequence>MRPVTAPQPDTRAFASTRAAVRSAWDAPVTSYYLIGVTTLVLVALGLVFVLSSSSIYSLKDSSGQNPLLHFLDQVRFAAIALPLAFAFSRMPIRVLRWLAWPAFAGGLLLQGLLFTPLACGTGGNIAWVCAGPVTIQPSEFVKVSLVLWLGAVLAVKQHQLGRLRHVLLPIGGAALLLAPQIYAGDLGTMLIMGALVAGALWVAGLPLRYLATMSVMAGAVVAFLAVQYETRMARIMAVFDPDSLDPQGLGLQTRVSLEALGTGGISGVGLGGSRTKWLYLPAAQNDFIMAIIGEELGLMGTLLILVLFGVLMVGLTRVVLRHPDPFVKIATGAVASWIIVQALVNISVTIGGPVIGVPLPLVSAGGSSLIATLIALGIVLAFARDEPGAREALAARRGVVRRSFGVLARGGRSGR</sequence>
<name>A0A5C5BGA0_9MICO</name>
<keyword evidence="5" id="KW-0133">Cell shape</keyword>
<feature type="transmembrane region" description="Helical" evidence="17">
    <location>
        <begin position="32"/>
        <end position="56"/>
    </location>
</feature>
<keyword evidence="7 17" id="KW-1133">Transmembrane helix</keyword>
<dbReference type="GO" id="GO:0032153">
    <property type="term" value="C:cell division site"/>
    <property type="evidence" value="ECO:0007669"/>
    <property type="project" value="TreeGrafter"/>
</dbReference>
<dbReference type="PANTHER" id="PTHR30474">
    <property type="entry name" value="CELL CYCLE PROTEIN"/>
    <property type="match status" value="1"/>
</dbReference>
<reference evidence="18 19" key="1">
    <citation type="submission" date="2019-06" db="EMBL/GenBank/DDBJ databases">
        <title>Draft genome sequence of Miniimonas arenae KCTC 19750T isolated from sea sand.</title>
        <authorList>
            <person name="Park S.-J."/>
        </authorList>
    </citation>
    <scope>NUCLEOTIDE SEQUENCE [LARGE SCALE GENOMIC DNA]</scope>
    <source>
        <strain evidence="18 19">KCTC 19750</strain>
    </source>
</reference>
<accession>A0A5C5BGA0</accession>
<evidence type="ECO:0000256" key="14">
    <source>
        <dbReference type="ARBA" id="ARBA00044770"/>
    </source>
</evidence>
<evidence type="ECO:0000256" key="1">
    <source>
        <dbReference type="ARBA" id="ARBA00004141"/>
    </source>
</evidence>
<dbReference type="GO" id="GO:0051301">
    <property type="term" value="P:cell division"/>
    <property type="evidence" value="ECO:0007669"/>
    <property type="project" value="UniProtKB-KW"/>
</dbReference>
<gene>
    <name evidence="18" type="ORF">FH969_00270</name>
</gene>
<dbReference type="AlphaFoldDB" id="A0A5C5BGA0"/>
<dbReference type="Pfam" id="PF01098">
    <property type="entry name" value="FTSW_RODA_SPOVE"/>
    <property type="match status" value="1"/>
</dbReference>
<evidence type="ECO:0000256" key="11">
    <source>
        <dbReference type="ARBA" id="ARBA00038053"/>
    </source>
</evidence>
<dbReference type="GO" id="GO:0008955">
    <property type="term" value="F:peptidoglycan glycosyltransferase activity"/>
    <property type="evidence" value="ECO:0007669"/>
    <property type="project" value="UniProtKB-EC"/>
</dbReference>
<evidence type="ECO:0000256" key="10">
    <source>
        <dbReference type="ARBA" id="ARBA00033270"/>
    </source>
</evidence>
<evidence type="ECO:0000256" key="4">
    <source>
        <dbReference type="ARBA" id="ARBA00022692"/>
    </source>
</evidence>
<comment type="function">
    <text evidence="16">Peptidoglycan polymerase that is essential for cell division.</text>
</comment>
<dbReference type="GO" id="GO:0008360">
    <property type="term" value="P:regulation of cell shape"/>
    <property type="evidence" value="ECO:0007669"/>
    <property type="project" value="UniProtKB-KW"/>
</dbReference>
<dbReference type="EC" id="2.4.99.28" evidence="14"/>
<evidence type="ECO:0000256" key="15">
    <source>
        <dbReference type="ARBA" id="ARBA00049902"/>
    </source>
</evidence>
<evidence type="ECO:0000313" key="19">
    <source>
        <dbReference type="Proteomes" id="UP000313849"/>
    </source>
</evidence>
<evidence type="ECO:0000256" key="13">
    <source>
        <dbReference type="ARBA" id="ARBA00041418"/>
    </source>
</evidence>
<evidence type="ECO:0000256" key="5">
    <source>
        <dbReference type="ARBA" id="ARBA00022960"/>
    </source>
</evidence>
<evidence type="ECO:0000256" key="16">
    <source>
        <dbReference type="ARBA" id="ARBA00049966"/>
    </source>
</evidence>
<evidence type="ECO:0000313" key="18">
    <source>
        <dbReference type="EMBL" id="TNU77376.1"/>
    </source>
</evidence>
<organism evidence="18 19">
    <name type="scientific">Miniimonas arenae</name>
    <dbReference type="NCBI Taxonomy" id="676201"/>
    <lineage>
        <taxon>Bacteria</taxon>
        <taxon>Bacillati</taxon>
        <taxon>Actinomycetota</taxon>
        <taxon>Actinomycetes</taxon>
        <taxon>Micrococcales</taxon>
        <taxon>Beutenbergiaceae</taxon>
        <taxon>Miniimonas</taxon>
    </lineage>
</organism>
<dbReference type="GO" id="GO:0015648">
    <property type="term" value="F:lipid-linked peptidoglycan transporter activity"/>
    <property type="evidence" value="ECO:0007669"/>
    <property type="project" value="TreeGrafter"/>
</dbReference>